<name>A0AAJ1WTU2_9BACL</name>
<proteinExistence type="predicted"/>
<dbReference type="EMBL" id="JAUSUV010000017">
    <property type="protein sequence ID" value="MDQ0418778.1"/>
    <property type="molecule type" value="Genomic_DNA"/>
</dbReference>
<organism evidence="1 2">
    <name type="scientific">Croceifilum oryzae</name>
    <dbReference type="NCBI Taxonomy" id="1553429"/>
    <lineage>
        <taxon>Bacteria</taxon>
        <taxon>Bacillati</taxon>
        <taxon>Bacillota</taxon>
        <taxon>Bacilli</taxon>
        <taxon>Bacillales</taxon>
        <taxon>Thermoactinomycetaceae</taxon>
        <taxon>Croceifilum</taxon>
    </lineage>
</organism>
<gene>
    <name evidence="1" type="ORF">J2Z48_002982</name>
</gene>
<sequence>MPAWTDFGVVHLHDPFTLHSEIHKYKRRTLIDNINDTEWREQIRDNMSRCHSILFICYDQDDMYIVAQEIENQQTQFATNGPLS</sequence>
<dbReference type="AlphaFoldDB" id="A0AAJ1WTU2"/>
<accession>A0AAJ1WTU2</accession>
<evidence type="ECO:0000313" key="2">
    <source>
        <dbReference type="Proteomes" id="UP001238450"/>
    </source>
</evidence>
<comment type="caution">
    <text evidence="1">The sequence shown here is derived from an EMBL/GenBank/DDBJ whole genome shotgun (WGS) entry which is preliminary data.</text>
</comment>
<dbReference type="Proteomes" id="UP001238450">
    <property type="component" value="Unassembled WGS sequence"/>
</dbReference>
<dbReference type="RefSeq" id="WP_307254714.1">
    <property type="nucleotide sequence ID" value="NZ_JAUSUV010000017.1"/>
</dbReference>
<keyword evidence="2" id="KW-1185">Reference proteome</keyword>
<evidence type="ECO:0000313" key="1">
    <source>
        <dbReference type="EMBL" id="MDQ0418778.1"/>
    </source>
</evidence>
<protein>
    <submittedName>
        <fullName evidence="1">Uncharacterized protein</fullName>
    </submittedName>
</protein>
<reference evidence="1 2" key="1">
    <citation type="submission" date="2023-07" db="EMBL/GenBank/DDBJ databases">
        <title>Genomic Encyclopedia of Type Strains, Phase IV (KMG-IV): sequencing the most valuable type-strain genomes for metagenomic binning, comparative biology and taxonomic classification.</title>
        <authorList>
            <person name="Goeker M."/>
        </authorList>
    </citation>
    <scope>NUCLEOTIDE SEQUENCE [LARGE SCALE GENOMIC DNA]</scope>
    <source>
        <strain evidence="1 2">DSM 46876</strain>
    </source>
</reference>